<accession>A0A934WJF8</accession>
<gene>
    <name evidence="4" type="primary">msrA</name>
    <name evidence="7" type="ORF">CCR87_10790</name>
</gene>
<sequence length="220" mass="23568">MTTTRRTLTLGVLAAGMLATLAPPAMAQSGDTRTAIVAGGCFWCVESDFHRVEGVIDVTVGFTGGTVEAPSYNQVVRGGTGHLEAAQITFDPGVISYDQILHLFFRSIDPLDAGGQFCDRGDHYTTAIFVTDDAQRASAEAAATAASAELGTPVVTPIRAAMPFWHAEAYHQGYHRSTRLVVTRFGPQTKAQAYKLYRAACGRDDRVRELWGPDAPFVGG</sequence>
<name>A0A934WJF8_9RHOB</name>
<dbReference type="HAMAP" id="MF_01401">
    <property type="entry name" value="MsrA"/>
    <property type="match status" value="1"/>
</dbReference>
<comment type="caution">
    <text evidence="7">The sequence shown here is derived from an EMBL/GenBank/DDBJ whole genome shotgun (WGS) entry which is preliminary data.</text>
</comment>
<feature type="active site" evidence="4">
    <location>
        <position position="41"/>
    </location>
</feature>
<keyword evidence="8" id="KW-1185">Reference proteome</keyword>
<dbReference type="PANTHER" id="PTHR43774:SF1">
    <property type="entry name" value="PEPTIDE METHIONINE SULFOXIDE REDUCTASE MSRA 2"/>
    <property type="match status" value="1"/>
</dbReference>
<evidence type="ECO:0000259" key="6">
    <source>
        <dbReference type="Pfam" id="PF01625"/>
    </source>
</evidence>
<protein>
    <recommendedName>
        <fullName evidence="4">Peptide methionine sulfoxide reductase MsrA</fullName>
        <shortName evidence="4">Protein-methionine-S-oxide reductase</shortName>
        <ecNumber evidence="4">1.8.4.11</ecNumber>
    </recommendedName>
    <alternativeName>
        <fullName evidence="4">Peptide-methionine (S)-S-oxide reductase</fullName>
        <shortName evidence="4">Peptide Met(O) reductase</shortName>
    </alternativeName>
</protein>
<evidence type="ECO:0000256" key="4">
    <source>
        <dbReference type="HAMAP-Rule" id="MF_01401"/>
    </source>
</evidence>
<evidence type="ECO:0000256" key="5">
    <source>
        <dbReference type="SAM" id="SignalP"/>
    </source>
</evidence>
<dbReference type="NCBIfam" id="TIGR00401">
    <property type="entry name" value="msrA"/>
    <property type="match status" value="1"/>
</dbReference>
<feature type="domain" description="Peptide methionine sulphoxide reductase MsrA" evidence="6">
    <location>
        <begin position="34"/>
        <end position="177"/>
    </location>
</feature>
<comment type="similarity">
    <text evidence="4">Belongs to the MsrA Met sulfoxide reductase family.</text>
</comment>
<evidence type="ECO:0000313" key="8">
    <source>
        <dbReference type="Proteomes" id="UP000706333"/>
    </source>
</evidence>
<dbReference type="EC" id="1.8.4.11" evidence="4"/>
<reference evidence="7" key="1">
    <citation type="submission" date="2017-05" db="EMBL/GenBank/DDBJ databases">
        <authorList>
            <person name="Imhoff J.F."/>
            <person name="Rahn T."/>
            <person name="Kuenzel S."/>
            <person name="Neulinger S.C."/>
        </authorList>
    </citation>
    <scope>NUCLEOTIDE SEQUENCE</scope>
    <source>
        <strain evidence="7">LMG 28126</strain>
    </source>
</reference>
<keyword evidence="1 4" id="KW-0560">Oxidoreductase</keyword>
<dbReference type="RefSeq" id="WP_201157563.1">
    <property type="nucleotide sequence ID" value="NZ_NHSD01000275.1"/>
</dbReference>
<dbReference type="SUPFAM" id="SSF55068">
    <property type="entry name" value="Peptide methionine sulfoxide reductase"/>
    <property type="match status" value="1"/>
</dbReference>
<evidence type="ECO:0000313" key="7">
    <source>
        <dbReference type="EMBL" id="MBK5927809.1"/>
    </source>
</evidence>
<reference evidence="7" key="2">
    <citation type="journal article" date="2020" name="Microorganisms">
        <title>Osmotic Adaptation and Compatible Solute Biosynthesis of Phototrophic Bacteria as Revealed from Genome Analyses.</title>
        <authorList>
            <person name="Imhoff J.F."/>
            <person name="Rahn T."/>
            <person name="Kunzel S."/>
            <person name="Keller A."/>
            <person name="Neulinger S.C."/>
        </authorList>
    </citation>
    <scope>NUCLEOTIDE SEQUENCE</scope>
    <source>
        <strain evidence="7">LMG 28126</strain>
    </source>
</reference>
<proteinExistence type="inferred from homology"/>
<dbReference type="Gene3D" id="3.30.1060.10">
    <property type="entry name" value="Peptide methionine sulphoxide reductase MsrA"/>
    <property type="match status" value="1"/>
</dbReference>
<feature type="signal peptide" evidence="5">
    <location>
        <begin position="1"/>
        <end position="27"/>
    </location>
</feature>
<dbReference type="InterPro" id="IPR006311">
    <property type="entry name" value="TAT_signal"/>
</dbReference>
<dbReference type="Proteomes" id="UP000706333">
    <property type="component" value="Unassembled WGS sequence"/>
</dbReference>
<comment type="catalytic activity">
    <reaction evidence="2 4">
        <text>L-methionyl-[protein] + [thioredoxin]-disulfide + H2O = L-methionyl-(S)-S-oxide-[protein] + [thioredoxin]-dithiol</text>
        <dbReference type="Rhea" id="RHEA:14217"/>
        <dbReference type="Rhea" id="RHEA-COMP:10698"/>
        <dbReference type="Rhea" id="RHEA-COMP:10700"/>
        <dbReference type="Rhea" id="RHEA-COMP:12313"/>
        <dbReference type="Rhea" id="RHEA-COMP:12315"/>
        <dbReference type="ChEBI" id="CHEBI:15377"/>
        <dbReference type="ChEBI" id="CHEBI:16044"/>
        <dbReference type="ChEBI" id="CHEBI:29950"/>
        <dbReference type="ChEBI" id="CHEBI:44120"/>
        <dbReference type="ChEBI" id="CHEBI:50058"/>
        <dbReference type="EC" id="1.8.4.11"/>
    </reaction>
</comment>
<dbReference type="InterPro" id="IPR002569">
    <property type="entry name" value="Met_Sox_Rdtase_MsrA_dom"/>
</dbReference>
<evidence type="ECO:0000256" key="2">
    <source>
        <dbReference type="ARBA" id="ARBA00047806"/>
    </source>
</evidence>
<feature type="chain" id="PRO_5037956793" description="Peptide methionine sulfoxide reductase MsrA" evidence="5">
    <location>
        <begin position="28"/>
        <end position="220"/>
    </location>
</feature>
<dbReference type="PROSITE" id="PS51318">
    <property type="entry name" value="TAT"/>
    <property type="match status" value="1"/>
</dbReference>
<dbReference type="GO" id="GO:0008113">
    <property type="term" value="F:peptide-methionine (S)-S-oxide reductase activity"/>
    <property type="evidence" value="ECO:0007669"/>
    <property type="project" value="UniProtKB-UniRule"/>
</dbReference>
<dbReference type="InterPro" id="IPR036509">
    <property type="entry name" value="Met_Sox_Rdtase_MsrA_sf"/>
</dbReference>
<dbReference type="AlphaFoldDB" id="A0A934WJF8"/>
<comment type="function">
    <text evidence="4">Has an important function as a repair enzyme for proteins that have been inactivated by oxidation. Catalyzes the reversible oxidation-reduction of methionine sulfoxide in proteins to methionine.</text>
</comment>
<dbReference type="PANTHER" id="PTHR43774">
    <property type="entry name" value="PEPTIDE METHIONINE SULFOXIDE REDUCTASE"/>
    <property type="match status" value="1"/>
</dbReference>
<evidence type="ECO:0000256" key="1">
    <source>
        <dbReference type="ARBA" id="ARBA00023002"/>
    </source>
</evidence>
<dbReference type="Pfam" id="PF01625">
    <property type="entry name" value="PMSR"/>
    <property type="match status" value="1"/>
</dbReference>
<keyword evidence="5" id="KW-0732">Signal</keyword>
<evidence type="ECO:0000256" key="3">
    <source>
        <dbReference type="ARBA" id="ARBA00048782"/>
    </source>
</evidence>
<comment type="catalytic activity">
    <reaction evidence="3 4">
        <text>[thioredoxin]-disulfide + L-methionine + H2O = L-methionine (S)-S-oxide + [thioredoxin]-dithiol</text>
        <dbReference type="Rhea" id="RHEA:19993"/>
        <dbReference type="Rhea" id="RHEA-COMP:10698"/>
        <dbReference type="Rhea" id="RHEA-COMP:10700"/>
        <dbReference type="ChEBI" id="CHEBI:15377"/>
        <dbReference type="ChEBI" id="CHEBI:29950"/>
        <dbReference type="ChEBI" id="CHEBI:50058"/>
        <dbReference type="ChEBI" id="CHEBI:57844"/>
        <dbReference type="ChEBI" id="CHEBI:58772"/>
        <dbReference type="EC" id="1.8.4.11"/>
    </reaction>
</comment>
<dbReference type="EMBL" id="NHSD01000275">
    <property type="protein sequence ID" value="MBK5927809.1"/>
    <property type="molecule type" value="Genomic_DNA"/>
</dbReference>
<organism evidence="7 8">
    <name type="scientific">Rhodobaculum claviforme</name>
    <dbReference type="NCBI Taxonomy" id="1549854"/>
    <lineage>
        <taxon>Bacteria</taxon>
        <taxon>Pseudomonadati</taxon>
        <taxon>Pseudomonadota</taxon>
        <taxon>Alphaproteobacteria</taxon>
        <taxon>Rhodobacterales</taxon>
        <taxon>Paracoccaceae</taxon>
        <taxon>Rhodobaculum</taxon>
    </lineage>
</organism>